<gene>
    <name evidence="2" type="ORF">PCA20602_00701</name>
</gene>
<dbReference type="Proteomes" id="UP000366065">
    <property type="component" value="Unassembled WGS sequence"/>
</dbReference>
<accession>A0ABY6VPJ8</accession>
<comment type="caution">
    <text evidence="2">The sequence shown here is derived from an EMBL/GenBank/DDBJ whole genome shotgun (WGS) entry which is preliminary data.</text>
</comment>
<sequence>MLSWHAPAAPDLDKPVFSEAGGRRRPIAG</sequence>
<keyword evidence="3" id="KW-1185">Reference proteome</keyword>
<organism evidence="2 3">
    <name type="scientific">Pandoraea capi</name>
    <dbReference type="NCBI Taxonomy" id="2508286"/>
    <lineage>
        <taxon>Bacteria</taxon>
        <taxon>Pseudomonadati</taxon>
        <taxon>Pseudomonadota</taxon>
        <taxon>Betaproteobacteria</taxon>
        <taxon>Burkholderiales</taxon>
        <taxon>Burkholderiaceae</taxon>
        <taxon>Pandoraea</taxon>
    </lineage>
</organism>
<feature type="region of interest" description="Disordered" evidence="1">
    <location>
        <begin position="1"/>
        <end position="29"/>
    </location>
</feature>
<evidence type="ECO:0000313" key="3">
    <source>
        <dbReference type="Proteomes" id="UP000366065"/>
    </source>
</evidence>
<dbReference type="EMBL" id="CABPRV010000001">
    <property type="protein sequence ID" value="VVD72525.1"/>
    <property type="molecule type" value="Genomic_DNA"/>
</dbReference>
<evidence type="ECO:0000256" key="1">
    <source>
        <dbReference type="SAM" id="MobiDB-lite"/>
    </source>
</evidence>
<protein>
    <submittedName>
        <fullName evidence="2">Uncharacterized protein</fullName>
    </submittedName>
</protein>
<name>A0ABY6VPJ8_9BURK</name>
<reference evidence="2 3" key="1">
    <citation type="submission" date="2019-08" db="EMBL/GenBank/DDBJ databases">
        <authorList>
            <person name="Peeters C."/>
        </authorList>
    </citation>
    <scope>NUCLEOTIDE SEQUENCE [LARGE SCALE GENOMIC DNA]</scope>
    <source>
        <strain evidence="2 3">LMG 20602</strain>
    </source>
</reference>
<proteinExistence type="predicted"/>
<evidence type="ECO:0000313" key="2">
    <source>
        <dbReference type="EMBL" id="VVD72525.1"/>
    </source>
</evidence>